<dbReference type="InterPro" id="IPR053230">
    <property type="entry name" value="Trans_reg_galc"/>
</dbReference>
<comment type="caution">
    <text evidence="2">The sequence shown here is derived from an EMBL/GenBank/DDBJ whole genome shotgun (WGS) entry which is preliminary data.</text>
</comment>
<organism evidence="2 3">
    <name type="scientific">Aspergillus cristatus</name>
    <name type="common">Chinese Fuzhuan brick tea-fermentation fungus</name>
    <name type="synonym">Eurotium cristatum</name>
    <dbReference type="NCBI Taxonomy" id="573508"/>
    <lineage>
        <taxon>Eukaryota</taxon>
        <taxon>Fungi</taxon>
        <taxon>Dikarya</taxon>
        <taxon>Ascomycota</taxon>
        <taxon>Pezizomycotina</taxon>
        <taxon>Eurotiomycetes</taxon>
        <taxon>Eurotiomycetidae</taxon>
        <taxon>Eurotiales</taxon>
        <taxon>Aspergillaceae</taxon>
        <taxon>Aspergillus</taxon>
        <taxon>Aspergillus subgen. Aspergillus</taxon>
    </lineage>
</organism>
<protein>
    <recommendedName>
        <fullName evidence="4">Transcription factor domain-containing protein</fullName>
    </recommendedName>
</protein>
<reference evidence="2 3" key="1">
    <citation type="journal article" date="2016" name="BMC Genomics">
        <title>Comparative genomic and transcriptomic analyses of the Fuzhuan brick tea-fermentation fungus Aspergillus cristatus.</title>
        <authorList>
            <person name="Ge Y."/>
            <person name="Wang Y."/>
            <person name="Liu Y."/>
            <person name="Tan Y."/>
            <person name="Ren X."/>
            <person name="Zhang X."/>
            <person name="Hyde K.D."/>
            <person name="Liu Y."/>
            <person name="Liu Z."/>
        </authorList>
    </citation>
    <scope>NUCLEOTIDE SEQUENCE [LARGE SCALE GENOMIC DNA]</scope>
    <source>
        <strain evidence="2 3">GZAAS20.1005</strain>
    </source>
</reference>
<keyword evidence="3" id="KW-1185">Reference proteome</keyword>
<proteinExistence type="predicted"/>
<evidence type="ECO:0000313" key="2">
    <source>
        <dbReference type="EMBL" id="ODM15168.1"/>
    </source>
</evidence>
<dbReference type="PANTHER" id="PTHR47654:SF3">
    <property type="entry name" value="ZN(II)2CYS6 TRANSCRIPTION FACTOR (EUROFUNG)"/>
    <property type="match status" value="1"/>
</dbReference>
<feature type="region of interest" description="Disordered" evidence="1">
    <location>
        <begin position="120"/>
        <end position="156"/>
    </location>
</feature>
<name>A0A1E3B2P5_ASPCR</name>
<dbReference type="Proteomes" id="UP000094569">
    <property type="component" value="Unassembled WGS sequence"/>
</dbReference>
<dbReference type="PANTHER" id="PTHR47654">
    <property type="entry name" value="ZN(II)2CYS6 TRANSCRIPTION FACTOR (EUROFUNG)-RELATED"/>
    <property type="match status" value="1"/>
</dbReference>
<evidence type="ECO:0008006" key="4">
    <source>
        <dbReference type="Google" id="ProtNLM"/>
    </source>
</evidence>
<gene>
    <name evidence="2" type="ORF">SI65_09407</name>
</gene>
<dbReference type="OrthoDB" id="5296287at2759"/>
<accession>A0A1E3B2P5</accession>
<feature type="compositionally biased region" description="Basic and acidic residues" evidence="1">
    <location>
        <begin position="120"/>
        <end position="135"/>
    </location>
</feature>
<dbReference type="VEuPathDB" id="FungiDB:SI65_09407"/>
<sequence length="172" mass="19673">MALVALESACLMLDLIPNSPDPIWLYRTCPWWCILHYLMQSGTVLLLEVSFGCIHQPEEEENILKYSRKAVLWLLAMSDYSLASRRAWELCDSSFRRIAQGTDYDVGYSLDLVQRQRQEELSLRRKSPPESKAHIAEGPPPGSPTSDHGFPFDPISGELIRSFFPFIQEEDP</sequence>
<evidence type="ECO:0000313" key="3">
    <source>
        <dbReference type="Proteomes" id="UP000094569"/>
    </source>
</evidence>
<evidence type="ECO:0000256" key="1">
    <source>
        <dbReference type="SAM" id="MobiDB-lite"/>
    </source>
</evidence>
<dbReference type="EMBL" id="JXNT01000018">
    <property type="protein sequence ID" value="ODM15168.1"/>
    <property type="molecule type" value="Genomic_DNA"/>
</dbReference>
<dbReference type="AlphaFoldDB" id="A0A1E3B2P5"/>